<gene>
    <name evidence="1" type="ORF">IC608_04625</name>
</gene>
<name>A0A927ISH3_9HYPH</name>
<dbReference type="GO" id="GO:0005975">
    <property type="term" value="P:carbohydrate metabolic process"/>
    <property type="evidence" value="ECO:0007669"/>
    <property type="project" value="InterPro"/>
</dbReference>
<dbReference type="RefSeq" id="WP_191773015.1">
    <property type="nucleotide sequence ID" value="NZ_JACYFU010000001.1"/>
</dbReference>
<reference evidence="1" key="1">
    <citation type="submission" date="2020-09" db="EMBL/GenBank/DDBJ databases">
        <title>Genome seq and assembly of Devosia sp.</title>
        <authorList>
            <person name="Chhetri G."/>
        </authorList>
    </citation>
    <scope>NUCLEOTIDE SEQUENCE</scope>
    <source>
        <strain evidence="1">PTR5</strain>
    </source>
</reference>
<dbReference type="InterPro" id="IPR005501">
    <property type="entry name" value="LamB/YcsF/PxpA-like"/>
</dbReference>
<dbReference type="SUPFAM" id="SSF88713">
    <property type="entry name" value="Glycoside hydrolase/deacetylase"/>
    <property type="match status" value="1"/>
</dbReference>
<comment type="caution">
    <text evidence="1">The sequence shown here is derived from an EMBL/GenBank/DDBJ whole genome shotgun (WGS) entry which is preliminary data.</text>
</comment>
<protein>
    <submittedName>
        <fullName evidence="1">LamB/YcsF family protein</fullName>
    </submittedName>
</protein>
<dbReference type="PANTHER" id="PTHR30292:SF0">
    <property type="entry name" value="5-OXOPROLINASE SUBUNIT A"/>
    <property type="match status" value="1"/>
</dbReference>
<keyword evidence="2" id="KW-1185">Reference proteome</keyword>
<dbReference type="Proteomes" id="UP000654108">
    <property type="component" value="Unassembled WGS sequence"/>
</dbReference>
<sequence>MTSIDLNADLGEGMGSDEDLLAIVSSASIACGGHAGDAATIRRVLKICAARGVRAGAHPGYADRKRFGRFRLVLPLDDLLAQLRSQLLLARHVADEVGVPLEFVKLHGALANQTAEELALAVGVFASIQAMDPKMAVLALDNSQQVRAARAVGLPLIREAYADRAYTPDGLLVPRNVEGAVIEDADAVIERCLRLAHRHEIVAIDGTVLRSEARSICLHGDTPGAVGLAREIRDALEGDGVTIAPAAPEVDEPWDLRMGEDEIGDMPLSPKDPG</sequence>
<organism evidence="1 2">
    <name type="scientific">Devosia oryzisoli</name>
    <dbReference type="NCBI Taxonomy" id="2774138"/>
    <lineage>
        <taxon>Bacteria</taxon>
        <taxon>Pseudomonadati</taxon>
        <taxon>Pseudomonadota</taxon>
        <taxon>Alphaproteobacteria</taxon>
        <taxon>Hyphomicrobiales</taxon>
        <taxon>Devosiaceae</taxon>
        <taxon>Devosia</taxon>
    </lineage>
</organism>
<dbReference type="AlphaFoldDB" id="A0A927ISH3"/>
<dbReference type="EMBL" id="JACYFU010000001">
    <property type="protein sequence ID" value="MBD8064758.1"/>
    <property type="molecule type" value="Genomic_DNA"/>
</dbReference>
<proteinExistence type="predicted"/>
<dbReference type="Pfam" id="PF03746">
    <property type="entry name" value="LamB_YcsF"/>
    <property type="match status" value="1"/>
</dbReference>
<evidence type="ECO:0000313" key="2">
    <source>
        <dbReference type="Proteomes" id="UP000654108"/>
    </source>
</evidence>
<accession>A0A927ISH3</accession>
<dbReference type="CDD" id="cd10787">
    <property type="entry name" value="LamB_YcsF_like"/>
    <property type="match status" value="1"/>
</dbReference>
<dbReference type="NCBIfam" id="NF003814">
    <property type="entry name" value="PRK05406.1-3"/>
    <property type="match status" value="1"/>
</dbReference>
<dbReference type="Gene3D" id="3.20.20.370">
    <property type="entry name" value="Glycoside hydrolase/deacetylase"/>
    <property type="match status" value="1"/>
</dbReference>
<dbReference type="PANTHER" id="PTHR30292">
    <property type="entry name" value="UNCHARACTERIZED PROTEIN YBGL-RELATED"/>
    <property type="match status" value="1"/>
</dbReference>
<evidence type="ECO:0000313" key="1">
    <source>
        <dbReference type="EMBL" id="MBD8064758.1"/>
    </source>
</evidence>
<dbReference type="InterPro" id="IPR011330">
    <property type="entry name" value="Glyco_hydro/deAcase_b/a-brl"/>
</dbReference>